<feature type="binding site" evidence="11">
    <location>
        <position position="571"/>
    </location>
    <ligand>
        <name>Ca(2+)</name>
        <dbReference type="ChEBI" id="CHEBI:29108"/>
    </ligand>
</feature>
<dbReference type="EMBL" id="MVGC01000106">
    <property type="protein sequence ID" value="RJE23756.1"/>
    <property type="molecule type" value="Genomic_DNA"/>
</dbReference>
<evidence type="ECO:0000313" key="15">
    <source>
        <dbReference type="EMBL" id="RJE23756.1"/>
    </source>
</evidence>
<evidence type="ECO:0000313" key="16">
    <source>
        <dbReference type="Proteomes" id="UP000266188"/>
    </source>
</evidence>
<dbReference type="GO" id="GO:0016020">
    <property type="term" value="C:membrane"/>
    <property type="evidence" value="ECO:0007669"/>
    <property type="project" value="InterPro"/>
</dbReference>
<dbReference type="GO" id="GO:0005975">
    <property type="term" value="P:carbohydrate metabolic process"/>
    <property type="evidence" value="ECO:0007669"/>
    <property type="project" value="InterPro"/>
</dbReference>
<feature type="signal peptide" evidence="14">
    <location>
        <begin position="1"/>
        <end position="26"/>
    </location>
</feature>
<evidence type="ECO:0000256" key="6">
    <source>
        <dbReference type="ARBA" id="ARBA00022801"/>
    </source>
</evidence>
<keyword evidence="14" id="KW-0732">Signal</keyword>
<dbReference type="PANTHER" id="PTHR11742">
    <property type="entry name" value="MANNOSYL-OLIGOSACCHARIDE ALPHA-1,2-MANNOSIDASE-RELATED"/>
    <property type="match status" value="1"/>
</dbReference>
<dbReference type="STRING" id="2070753.A0A3A2ZL25"/>
<dbReference type="InterPro" id="IPR001382">
    <property type="entry name" value="Glyco_hydro_47"/>
</dbReference>
<keyword evidence="13" id="KW-0326">Glycosidase</keyword>
<evidence type="ECO:0000256" key="11">
    <source>
        <dbReference type="PIRSR" id="PIRSR601382-2"/>
    </source>
</evidence>
<keyword evidence="7 12" id="KW-1015">Disulfide bond</keyword>
<organism evidence="15 16">
    <name type="scientific">Aspergillus sclerotialis</name>
    <dbReference type="NCBI Taxonomy" id="2070753"/>
    <lineage>
        <taxon>Eukaryota</taxon>
        <taxon>Fungi</taxon>
        <taxon>Dikarya</taxon>
        <taxon>Ascomycota</taxon>
        <taxon>Pezizomycotina</taxon>
        <taxon>Eurotiomycetes</taxon>
        <taxon>Eurotiomycetidae</taxon>
        <taxon>Eurotiales</taxon>
        <taxon>Aspergillaceae</taxon>
        <taxon>Aspergillus</taxon>
        <taxon>Aspergillus subgen. Polypaecilum</taxon>
    </lineage>
</organism>
<dbReference type="InterPro" id="IPR050749">
    <property type="entry name" value="Glycosyl_Hydrolase_47"/>
</dbReference>
<dbReference type="GO" id="GO:0036503">
    <property type="term" value="P:ERAD pathway"/>
    <property type="evidence" value="ECO:0007669"/>
    <property type="project" value="UniProtKB-ARBA"/>
</dbReference>
<dbReference type="Proteomes" id="UP000266188">
    <property type="component" value="Unassembled WGS sequence"/>
</dbReference>
<keyword evidence="11" id="KW-0479">Metal-binding</keyword>
<proteinExistence type="inferred from homology"/>
<evidence type="ECO:0000256" key="7">
    <source>
        <dbReference type="ARBA" id="ARBA00023157"/>
    </source>
</evidence>
<keyword evidence="11" id="KW-0106">Calcium</keyword>
<protein>
    <recommendedName>
        <fullName evidence="13">alpha-1,2-Mannosidase</fullName>
        <ecNumber evidence="13">3.2.1.-</ecNumber>
    </recommendedName>
</protein>
<comment type="similarity">
    <text evidence="5 13">Belongs to the glycosyl hydrolase 47 family.</text>
</comment>
<feature type="active site" evidence="10">
    <location>
        <position position="485"/>
    </location>
</feature>
<dbReference type="PANTHER" id="PTHR11742:SF89">
    <property type="entry name" value="ALPHA-1,2-MANNOSIDASE"/>
    <property type="match status" value="1"/>
</dbReference>
<evidence type="ECO:0000256" key="14">
    <source>
        <dbReference type="SAM" id="SignalP"/>
    </source>
</evidence>
<dbReference type="SUPFAM" id="SSF48225">
    <property type="entry name" value="Seven-hairpin glycosidases"/>
    <property type="match status" value="1"/>
</dbReference>
<dbReference type="GO" id="GO:0060205">
    <property type="term" value="C:cytoplasmic vesicle lumen"/>
    <property type="evidence" value="ECO:0007669"/>
    <property type="project" value="UniProtKB-SubCell"/>
</dbReference>
<feature type="active site" description="Proton donor" evidence="10">
    <location>
        <position position="191"/>
    </location>
</feature>
<evidence type="ECO:0000256" key="1">
    <source>
        <dbReference type="ARBA" id="ARBA00001913"/>
    </source>
</evidence>
<comment type="cofactor">
    <cofactor evidence="2">
        <name>Mg(2+)</name>
        <dbReference type="ChEBI" id="CHEBI:18420"/>
    </cofactor>
</comment>
<feature type="chain" id="PRO_5017331036" description="alpha-1,2-Mannosidase" evidence="14">
    <location>
        <begin position="27"/>
        <end position="580"/>
    </location>
</feature>
<dbReference type="GO" id="GO:0005783">
    <property type="term" value="C:endoplasmic reticulum"/>
    <property type="evidence" value="ECO:0007669"/>
    <property type="project" value="TreeGrafter"/>
</dbReference>
<keyword evidence="6 13" id="KW-0378">Hydrolase</keyword>
<feature type="disulfide bond" evidence="12">
    <location>
        <begin position="406"/>
        <end position="435"/>
    </location>
</feature>
<dbReference type="AlphaFoldDB" id="A0A3A2ZL25"/>
<sequence>MPRFGRRWGSLLVVTTIVLFFIVSHKKVVPNVPTQFTTTTPICAPPPPWQPYEPPKNGAFSWRDVPVNYPVESLERIPFLGADPMPRVQYSFPRPSSRSEAIRKERQAAVKKTFQKAWNSYAAHAWRKDELAPISGGSKNTFGGWGATLVDNLDTLLIMEMHEEFEHAIEAVMDIDFSPESATKGIINMFEITIRYLGGLIAAYDLTECKDQRLLEMAVRLGDMIYTSYDTPNRMPITRWSPRKAASGKKQFAADNGILAEMSSSSLEFTRLSQLTGDMRWYDASSRIIKQMEDQVSKTKLEGLWPVGIDVAAPNLTPGSTFTFGSMADSAYEYLGKTYQLLRAASSTSMGNRYRNLYDMAMEAGIKHLLFRPKVPDNADILVATTVKANSPSSAQRDNSGEHLACFVGGMYALGGRLTSNEKHVEIGRKLTDGCIWLYKNSPNGIMPEKFTLFSCPSPTDCEWDRGDKDFYIGVNDKRYLLRPEAIESVFYLYRITGDPSLQEAAWDMFQAITNYTTTEYANAALKDVMKEDPPKEDSMESFWMAETLKYFYLIFSEPELISLDDFVFNTEAHPFRIPK</sequence>
<comment type="function">
    <text evidence="9">Involved in the maturation of Asn-linked oligosaccharides. Progressively trims alpha-1,2-linked mannose residues from Man(9)GlcNAc(2) to produce Man(5)GlcNAc(2).</text>
</comment>
<dbReference type="Pfam" id="PF01532">
    <property type="entry name" value="Glyco_hydro_47"/>
    <property type="match status" value="1"/>
</dbReference>
<feature type="active site" evidence="10">
    <location>
        <position position="329"/>
    </location>
</feature>
<comment type="pathway">
    <text evidence="4">Protein modification; protein glycosylation.</text>
</comment>
<keyword evidence="16" id="KW-1185">Reference proteome</keyword>
<evidence type="ECO:0000256" key="8">
    <source>
        <dbReference type="ARBA" id="ARBA00023329"/>
    </source>
</evidence>
<evidence type="ECO:0000256" key="10">
    <source>
        <dbReference type="PIRSR" id="PIRSR601382-1"/>
    </source>
</evidence>
<dbReference type="InterPro" id="IPR036026">
    <property type="entry name" value="Seven-hairpin_glycosidases"/>
</dbReference>
<evidence type="ECO:0000256" key="9">
    <source>
        <dbReference type="ARBA" id="ARBA00024790"/>
    </source>
</evidence>
<accession>A0A3A2ZL25</accession>
<dbReference type="PRINTS" id="PR00747">
    <property type="entry name" value="GLYHDRLASE47"/>
</dbReference>
<dbReference type="UniPathway" id="UPA00378"/>
<feature type="active site" description="Proton donor" evidence="10">
    <location>
        <position position="449"/>
    </location>
</feature>
<evidence type="ECO:0000256" key="2">
    <source>
        <dbReference type="ARBA" id="ARBA00001946"/>
    </source>
</evidence>
<evidence type="ECO:0000256" key="3">
    <source>
        <dbReference type="ARBA" id="ARBA00004321"/>
    </source>
</evidence>
<comment type="cofactor">
    <cofactor evidence="1 11">
        <name>Ca(2+)</name>
        <dbReference type="ChEBI" id="CHEBI:29108"/>
    </cofactor>
</comment>
<dbReference type="OrthoDB" id="8118055at2759"/>
<evidence type="ECO:0000256" key="4">
    <source>
        <dbReference type="ARBA" id="ARBA00004922"/>
    </source>
</evidence>
<evidence type="ECO:0000256" key="12">
    <source>
        <dbReference type="PIRSR" id="PIRSR601382-3"/>
    </source>
</evidence>
<evidence type="ECO:0000256" key="5">
    <source>
        <dbReference type="ARBA" id="ARBA00007658"/>
    </source>
</evidence>
<name>A0A3A2ZL25_9EURO</name>
<comment type="subcellular location">
    <subcellularLocation>
        <location evidence="3">Cytoplasmic vesicle lumen</location>
    </subcellularLocation>
</comment>
<keyword evidence="8" id="KW-0968">Cytoplasmic vesicle</keyword>
<gene>
    <name evidence="15" type="ORF">PHISCL_03896</name>
</gene>
<dbReference type="EC" id="3.2.1.-" evidence="13"/>
<comment type="caution">
    <text evidence="15">The sequence shown here is derived from an EMBL/GenBank/DDBJ whole genome shotgun (WGS) entry which is preliminary data.</text>
</comment>
<reference evidence="16" key="1">
    <citation type="submission" date="2017-02" db="EMBL/GenBank/DDBJ databases">
        <authorList>
            <person name="Tafer H."/>
            <person name="Lopandic K."/>
        </authorList>
    </citation>
    <scope>NUCLEOTIDE SEQUENCE [LARGE SCALE GENOMIC DNA]</scope>
    <source>
        <strain evidence="16">CBS 366.77</strain>
    </source>
</reference>
<dbReference type="Gene3D" id="1.50.10.10">
    <property type="match status" value="1"/>
</dbReference>
<dbReference type="InterPro" id="IPR012341">
    <property type="entry name" value="6hp_glycosidase-like_sf"/>
</dbReference>
<dbReference type="GO" id="GO:0005509">
    <property type="term" value="F:calcium ion binding"/>
    <property type="evidence" value="ECO:0007669"/>
    <property type="project" value="InterPro"/>
</dbReference>
<dbReference type="GO" id="GO:0004571">
    <property type="term" value="F:mannosyl-oligosaccharide 1,2-alpha-mannosidase activity"/>
    <property type="evidence" value="ECO:0007669"/>
    <property type="project" value="InterPro"/>
</dbReference>
<evidence type="ECO:0000256" key="13">
    <source>
        <dbReference type="RuleBase" id="RU361193"/>
    </source>
</evidence>